<feature type="transmembrane region" description="Helical" evidence="1">
    <location>
        <begin position="96"/>
        <end position="115"/>
    </location>
</feature>
<name>A0A6G0XQK4_9STRA</name>
<dbReference type="AlphaFoldDB" id="A0A6G0XQK4"/>
<sequence length="194" mass="20321">MTVLVGLAGLFTGFASYSSIQDISSFGRFGTGSIFCCTLVATLFPQLHAAARLAFWFGGICASVVRQRDVKIDVLALGAGGGMAAALQLASAMNSIHILTLVFLIAFCVGSCLLVHYSTKTAVIYASASFGAFLVVLAVSVFVGRGADNLYSTIGWGVLSVIMALVQDYYTALGVERSVDEEGSKELLPLVVKS</sequence>
<evidence type="ECO:0000313" key="2">
    <source>
        <dbReference type="EMBL" id="KAF0742586.1"/>
    </source>
</evidence>
<keyword evidence="1" id="KW-1133">Transmembrane helix</keyword>
<keyword evidence="3" id="KW-1185">Reference proteome</keyword>
<dbReference type="EMBL" id="VJMJ01000026">
    <property type="protein sequence ID" value="KAF0742586.1"/>
    <property type="molecule type" value="Genomic_DNA"/>
</dbReference>
<evidence type="ECO:0008006" key="4">
    <source>
        <dbReference type="Google" id="ProtNLM"/>
    </source>
</evidence>
<evidence type="ECO:0000256" key="1">
    <source>
        <dbReference type="SAM" id="Phobius"/>
    </source>
</evidence>
<dbReference type="Proteomes" id="UP000481153">
    <property type="component" value="Unassembled WGS sequence"/>
</dbReference>
<comment type="caution">
    <text evidence="2">The sequence shown here is derived from an EMBL/GenBank/DDBJ whole genome shotgun (WGS) entry which is preliminary data.</text>
</comment>
<keyword evidence="1" id="KW-0472">Membrane</keyword>
<evidence type="ECO:0000313" key="3">
    <source>
        <dbReference type="Proteomes" id="UP000481153"/>
    </source>
</evidence>
<dbReference type="VEuPathDB" id="FungiDB:AeMF1_016124"/>
<feature type="transmembrane region" description="Helical" evidence="1">
    <location>
        <begin position="122"/>
        <end position="144"/>
    </location>
</feature>
<keyword evidence="1" id="KW-0812">Transmembrane</keyword>
<gene>
    <name evidence="2" type="ORF">Ae201684_002487</name>
</gene>
<feature type="transmembrane region" description="Helical" evidence="1">
    <location>
        <begin position="150"/>
        <end position="170"/>
    </location>
</feature>
<accession>A0A6G0XQK4</accession>
<proteinExistence type="predicted"/>
<protein>
    <recommendedName>
        <fullName evidence="4">DUF4203 domain-containing protein</fullName>
    </recommendedName>
</protein>
<reference evidence="2 3" key="1">
    <citation type="submission" date="2019-07" db="EMBL/GenBank/DDBJ databases">
        <title>Genomics analysis of Aphanomyces spp. identifies a new class of oomycete effector associated with host adaptation.</title>
        <authorList>
            <person name="Gaulin E."/>
        </authorList>
    </citation>
    <scope>NUCLEOTIDE SEQUENCE [LARGE SCALE GENOMIC DNA]</scope>
    <source>
        <strain evidence="2 3">ATCC 201684</strain>
    </source>
</reference>
<organism evidence="2 3">
    <name type="scientific">Aphanomyces euteiches</name>
    <dbReference type="NCBI Taxonomy" id="100861"/>
    <lineage>
        <taxon>Eukaryota</taxon>
        <taxon>Sar</taxon>
        <taxon>Stramenopiles</taxon>
        <taxon>Oomycota</taxon>
        <taxon>Saprolegniomycetes</taxon>
        <taxon>Saprolegniales</taxon>
        <taxon>Verrucalvaceae</taxon>
        <taxon>Aphanomyces</taxon>
    </lineage>
</organism>